<accession>A0A315ZDF5</accession>
<dbReference type="Proteomes" id="UP000245535">
    <property type="component" value="Unassembled WGS sequence"/>
</dbReference>
<evidence type="ECO:0000313" key="3">
    <source>
        <dbReference type="EMBL" id="PWJ43352.1"/>
    </source>
</evidence>
<dbReference type="PANTHER" id="PTHR46361:SF3">
    <property type="entry name" value="ELECTRON CARRIER_ PROTEIN DISULFIDE OXIDOREDUCTASE"/>
    <property type="match status" value="1"/>
</dbReference>
<evidence type="ECO:0000313" key="4">
    <source>
        <dbReference type="Proteomes" id="UP000245535"/>
    </source>
</evidence>
<feature type="transmembrane region" description="Helical" evidence="1">
    <location>
        <begin position="18"/>
        <end position="34"/>
    </location>
</feature>
<evidence type="ECO:0000259" key="2">
    <source>
        <dbReference type="Pfam" id="PF04784"/>
    </source>
</evidence>
<name>A0A315ZDF5_SEDFL</name>
<organism evidence="3 4">
    <name type="scientific">Sediminitomix flava</name>
    <dbReference type="NCBI Taxonomy" id="379075"/>
    <lineage>
        <taxon>Bacteria</taxon>
        <taxon>Pseudomonadati</taxon>
        <taxon>Bacteroidota</taxon>
        <taxon>Cytophagia</taxon>
        <taxon>Cytophagales</taxon>
        <taxon>Flammeovirgaceae</taxon>
        <taxon>Sediminitomix</taxon>
    </lineage>
</organism>
<evidence type="ECO:0000256" key="1">
    <source>
        <dbReference type="SAM" id="Phobius"/>
    </source>
</evidence>
<feature type="domain" description="DUF547" evidence="2">
    <location>
        <begin position="95"/>
        <end position="208"/>
    </location>
</feature>
<proteinExistence type="predicted"/>
<dbReference type="EMBL" id="QGDO01000002">
    <property type="protein sequence ID" value="PWJ43352.1"/>
    <property type="molecule type" value="Genomic_DNA"/>
</dbReference>
<dbReference type="Pfam" id="PF04784">
    <property type="entry name" value="DUF547"/>
    <property type="match status" value="1"/>
</dbReference>
<sequence length="269" mass="31391">MHSFTLINCKDTIMNKKLIPLVLIPLILFGYFSISSPMPDVQSDSNPISHEKWTALLKKHVNAKGDVDYKGFKNDSKAFDEYLKLLSTNHPNKLNWSEEERLVYWINAYNAFTVKLIIDNYPLKSIKDITAVNIPLVKSPWDIKFIEIEGEKYDLNNIEHQILRKKFSEPRIHFAVNCASVSCPILRNEAYEAERVEEQLQEQAELFINDAKRNKIASNEVEISKIFSWFSGDFEQNGTVIDFINRYSKTKIEDEAKVKYLDYNWNLNE</sequence>
<dbReference type="InterPro" id="IPR006869">
    <property type="entry name" value="DUF547"/>
</dbReference>
<keyword evidence="1" id="KW-1133">Transmembrane helix</keyword>
<keyword evidence="4" id="KW-1185">Reference proteome</keyword>
<keyword evidence="1" id="KW-0812">Transmembrane</keyword>
<reference evidence="3 4" key="1">
    <citation type="submission" date="2018-03" db="EMBL/GenBank/DDBJ databases">
        <title>Genomic Encyclopedia of Archaeal and Bacterial Type Strains, Phase II (KMG-II): from individual species to whole genera.</title>
        <authorList>
            <person name="Goeker M."/>
        </authorList>
    </citation>
    <scope>NUCLEOTIDE SEQUENCE [LARGE SCALE GENOMIC DNA]</scope>
    <source>
        <strain evidence="3 4">DSM 28229</strain>
    </source>
</reference>
<keyword evidence="1" id="KW-0472">Membrane</keyword>
<comment type="caution">
    <text evidence="3">The sequence shown here is derived from an EMBL/GenBank/DDBJ whole genome shotgun (WGS) entry which is preliminary data.</text>
</comment>
<protein>
    <submittedName>
        <fullName evidence="3">Uncharacterized protein DUF547</fullName>
    </submittedName>
</protein>
<gene>
    <name evidence="3" type="ORF">BC781_102909</name>
</gene>
<dbReference type="AlphaFoldDB" id="A0A315ZDF5"/>
<dbReference type="PANTHER" id="PTHR46361">
    <property type="entry name" value="ELECTRON CARRIER/ PROTEIN DISULFIDE OXIDOREDUCTASE"/>
    <property type="match status" value="1"/>
</dbReference>